<dbReference type="RefSeq" id="WP_013746790.1">
    <property type="nucleotide sequence ID" value="NC_015460.1"/>
</dbReference>
<dbReference type="AlphaFoldDB" id="F4HEE6"/>
<proteinExistence type="predicted"/>
<name>F4HEE6_GALAU</name>
<accession>F4HEE6</accession>
<organism evidence="1 2">
    <name type="scientific">Gallibacterium anatis (strain UMN179)</name>
    <name type="common">Pasteurella anatis</name>
    <dbReference type="NCBI Taxonomy" id="1005058"/>
    <lineage>
        <taxon>Bacteria</taxon>
        <taxon>Pseudomonadati</taxon>
        <taxon>Pseudomonadota</taxon>
        <taxon>Gammaproteobacteria</taxon>
        <taxon>Pasteurellales</taxon>
        <taxon>Pasteurellaceae</taxon>
        <taxon>Gallibacterium</taxon>
    </lineage>
</organism>
<dbReference type="eggNOG" id="COG2189">
    <property type="taxonomic scope" value="Bacteria"/>
</dbReference>
<evidence type="ECO:0000313" key="1">
    <source>
        <dbReference type="EMBL" id="AEC18032.1"/>
    </source>
</evidence>
<reference evidence="1 2" key="1">
    <citation type="journal article" date="2011" name="J. Bacteriol.">
        <title>Complete genome sequence of Gallibacterium anatis strain UMN179, isolated from a laying hen with peritonitis.</title>
        <authorList>
            <person name="Johnson T.J."/>
            <person name="Fernandez-Alarcon C."/>
            <person name="Bojesen A.M."/>
            <person name="Nolan L.K."/>
            <person name="Trampel D.W."/>
            <person name="Seemann T."/>
        </authorList>
    </citation>
    <scope>NUCLEOTIDE SEQUENCE [LARGE SCALE GENOMIC DNA]</scope>
    <source>
        <strain evidence="1 2">UMN179</strain>
    </source>
</reference>
<dbReference type="HOGENOM" id="CLU_096820_0_0_6"/>
<gene>
    <name evidence="1" type="ordered locus">UMN179_02019</name>
</gene>
<dbReference type="STRING" id="1005058.UMN179_02019"/>
<dbReference type="KEGG" id="gan:UMN179_02019"/>
<evidence type="ECO:0000313" key="2">
    <source>
        <dbReference type="Proteomes" id="UP000006908"/>
    </source>
</evidence>
<sequence length="253" mass="29648">MMQKKVFISGSIRIESLPKKVCDVLDIMMSKNLSILVGDAAGVDSEIQNYLNKNNYTDVNVYTIYDKARHKKSNSFKEIIVKVDESLKKERERQIKKDEIMTSDSDYSLVIWDGKSKGSYGNILRAISQGKFVKVFMYSIDDFLLQSDINESYIQYIFNENNGYTSSELLEQLHNQGIDFFNNTRELNRYLVDNNILYKEDSFYLPVKRDDELFKLKFYKGKNTGVLFTNKFIDWIIDKVKSSIFEQQNSFDF</sequence>
<dbReference type="Proteomes" id="UP000006908">
    <property type="component" value="Chromosome"/>
</dbReference>
<dbReference type="EMBL" id="CP002667">
    <property type="protein sequence ID" value="AEC18032.1"/>
    <property type="molecule type" value="Genomic_DNA"/>
</dbReference>
<protein>
    <submittedName>
        <fullName evidence="1">Uncharacterized protein</fullName>
    </submittedName>
</protein>